<dbReference type="SUPFAM" id="SSF57701">
    <property type="entry name" value="Zn2/Cys6 DNA-binding domain"/>
    <property type="match status" value="1"/>
</dbReference>
<dbReference type="VEuPathDB" id="FungiDB:BD410DRAFT_32558"/>
<feature type="domain" description="Zn(2)-C6 fungal-type" evidence="2">
    <location>
        <begin position="26"/>
        <end position="58"/>
    </location>
</feature>
<dbReference type="EMBL" id="ML170156">
    <property type="protein sequence ID" value="TDL29622.1"/>
    <property type="molecule type" value="Genomic_DNA"/>
</dbReference>
<dbReference type="SMART" id="SM00066">
    <property type="entry name" value="GAL4"/>
    <property type="match status" value="1"/>
</dbReference>
<reference evidence="3 4" key="1">
    <citation type="submission" date="2018-06" db="EMBL/GenBank/DDBJ databases">
        <title>A transcriptomic atlas of mushroom development highlights an independent origin of complex multicellularity.</title>
        <authorList>
            <consortium name="DOE Joint Genome Institute"/>
            <person name="Krizsan K."/>
            <person name="Almasi E."/>
            <person name="Merenyi Z."/>
            <person name="Sahu N."/>
            <person name="Viragh M."/>
            <person name="Koszo T."/>
            <person name="Mondo S."/>
            <person name="Kiss B."/>
            <person name="Balint B."/>
            <person name="Kues U."/>
            <person name="Barry K."/>
            <person name="Hegedus J.C."/>
            <person name="Henrissat B."/>
            <person name="Johnson J."/>
            <person name="Lipzen A."/>
            <person name="Ohm R."/>
            <person name="Nagy I."/>
            <person name="Pangilinan J."/>
            <person name="Yan J."/>
            <person name="Xiong Y."/>
            <person name="Grigoriev I.V."/>
            <person name="Hibbett D.S."/>
            <person name="Nagy L.G."/>
        </authorList>
    </citation>
    <scope>NUCLEOTIDE SEQUENCE [LARGE SCALE GENOMIC DNA]</scope>
    <source>
        <strain evidence="3 4">SZMC22713</strain>
    </source>
</reference>
<evidence type="ECO:0000256" key="1">
    <source>
        <dbReference type="SAM" id="MobiDB-lite"/>
    </source>
</evidence>
<dbReference type="Proteomes" id="UP000294933">
    <property type="component" value="Unassembled WGS sequence"/>
</dbReference>
<feature type="region of interest" description="Disordered" evidence="1">
    <location>
        <begin position="209"/>
        <end position="248"/>
    </location>
</feature>
<dbReference type="InterPro" id="IPR001138">
    <property type="entry name" value="Zn2Cys6_DnaBD"/>
</dbReference>
<dbReference type="AlphaFoldDB" id="A0A4R5XFQ7"/>
<evidence type="ECO:0000259" key="2">
    <source>
        <dbReference type="PROSITE" id="PS50048"/>
    </source>
</evidence>
<accession>A0A4R5XFQ7</accession>
<evidence type="ECO:0000313" key="3">
    <source>
        <dbReference type="EMBL" id="TDL29622.1"/>
    </source>
</evidence>
<keyword evidence="4" id="KW-1185">Reference proteome</keyword>
<organism evidence="3 4">
    <name type="scientific">Rickenella mellea</name>
    <dbReference type="NCBI Taxonomy" id="50990"/>
    <lineage>
        <taxon>Eukaryota</taxon>
        <taxon>Fungi</taxon>
        <taxon>Dikarya</taxon>
        <taxon>Basidiomycota</taxon>
        <taxon>Agaricomycotina</taxon>
        <taxon>Agaricomycetes</taxon>
        <taxon>Hymenochaetales</taxon>
        <taxon>Rickenellaceae</taxon>
        <taxon>Rickenella</taxon>
    </lineage>
</organism>
<proteinExistence type="predicted"/>
<dbReference type="Gene3D" id="4.10.240.10">
    <property type="entry name" value="Zn(2)-C6 fungal-type DNA-binding domain"/>
    <property type="match status" value="1"/>
</dbReference>
<dbReference type="Pfam" id="PF00172">
    <property type="entry name" value="Zn_clus"/>
    <property type="match status" value="1"/>
</dbReference>
<evidence type="ECO:0000313" key="4">
    <source>
        <dbReference type="Proteomes" id="UP000294933"/>
    </source>
</evidence>
<dbReference type="CDD" id="cd00067">
    <property type="entry name" value="GAL4"/>
    <property type="match status" value="1"/>
</dbReference>
<gene>
    <name evidence="3" type="ORF">BD410DRAFT_32558</name>
</gene>
<feature type="compositionally biased region" description="Polar residues" evidence="1">
    <location>
        <begin position="96"/>
        <end position="126"/>
    </location>
</feature>
<dbReference type="InterPro" id="IPR036864">
    <property type="entry name" value="Zn2-C6_fun-type_DNA-bd_sf"/>
</dbReference>
<sequence length="248" mass="27945">MATPHDLKGTLAELKRLKPRQRAEQACTECQIHHRKCIRERAATRCNRCIQYGTNCTFNKSSEEPSSHSGPVIPQRNEQTSTSRQRPDRPQSPRPTVTSWSPAQDNTMIRPASPSQTRYEGTSRSVHAQDVYRMPPPHENIGHRFSNENSRSPPWPSSSGNQQTFVHFGHSSESGQNSQHMSRHHDQQHMFTNPLPLRIDNTSLPQQRPAIRFTGDGTPEQGAYPAMNATSAARSHRSSLLDELNSPL</sequence>
<protein>
    <recommendedName>
        <fullName evidence="2">Zn(2)-C6 fungal-type domain-containing protein</fullName>
    </recommendedName>
</protein>
<feature type="compositionally biased region" description="Polar residues" evidence="1">
    <location>
        <begin position="147"/>
        <end position="180"/>
    </location>
</feature>
<dbReference type="GO" id="GO:0008270">
    <property type="term" value="F:zinc ion binding"/>
    <property type="evidence" value="ECO:0007669"/>
    <property type="project" value="InterPro"/>
</dbReference>
<dbReference type="GO" id="GO:0000981">
    <property type="term" value="F:DNA-binding transcription factor activity, RNA polymerase II-specific"/>
    <property type="evidence" value="ECO:0007669"/>
    <property type="project" value="InterPro"/>
</dbReference>
<dbReference type="PROSITE" id="PS50048">
    <property type="entry name" value="ZN2_CY6_FUNGAL_2"/>
    <property type="match status" value="1"/>
</dbReference>
<feature type="region of interest" description="Disordered" evidence="1">
    <location>
        <begin position="57"/>
        <end position="187"/>
    </location>
</feature>
<name>A0A4R5XFQ7_9AGAM</name>